<protein>
    <submittedName>
        <fullName evidence="2">Uncharacterized protein</fullName>
    </submittedName>
</protein>
<feature type="compositionally biased region" description="Pro residues" evidence="1">
    <location>
        <begin position="66"/>
        <end position="77"/>
    </location>
</feature>
<organism evidence="2 3">
    <name type="scientific">Trujillonella endophytica</name>
    <dbReference type="NCBI Taxonomy" id="673521"/>
    <lineage>
        <taxon>Bacteria</taxon>
        <taxon>Bacillati</taxon>
        <taxon>Actinomycetota</taxon>
        <taxon>Actinomycetes</taxon>
        <taxon>Geodermatophilales</taxon>
        <taxon>Geodermatophilaceae</taxon>
        <taxon>Trujillonella</taxon>
    </lineage>
</organism>
<evidence type="ECO:0000256" key="1">
    <source>
        <dbReference type="SAM" id="MobiDB-lite"/>
    </source>
</evidence>
<evidence type="ECO:0000313" key="2">
    <source>
        <dbReference type="EMBL" id="SEO71048.1"/>
    </source>
</evidence>
<feature type="compositionally biased region" description="Pro residues" evidence="1">
    <location>
        <begin position="159"/>
        <end position="171"/>
    </location>
</feature>
<feature type="region of interest" description="Disordered" evidence="1">
    <location>
        <begin position="127"/>
        <end position="176"/>
    </location>
</feature>
<feature type="compositionally biased region" description="Low complexity" evidence="1">
    <location>
        <begin position="139"/>
        <end position="158"/>
    </location>
</feature>
<dbReference type="AlphaFoldDB" id="A0A1H8RY28"/>
<dbReference type="RefSeq" id="WP_091941488.1">
    <property type="nucleotide sequence ID" value="NZ_FOEE01000003.1"/>
</dbReference>
<keyword evidence="3" id="KW-1185">Reference proteome</keyword>
<name>A0A1H8RY28_9ACTN</name>
<reference evidence="3" key="1">
    <citation type="submission" date="2016-10" db="EMBL/GenBank/DDBJ databases">
        <authorList>
            <person name="Varghese N."/>
            <person name="Submissions S."/>
        </authorList>
    </citation>
    <scope>NUCLEOTIDE SEQUENCE [LARGE SCALE GENOMIC DNA]</scope>
    <source>
        <strain evidence="3">DSM 45413</strain>
    </source>
</reference>
<dbReference type="EMBL" id="FOEE01000003">
    <property type="protein sequence ID" value="SEO71048.1"/>
    <property type="molecule type" value="Genomic_DNA"/>
</dbReference>
<feature type="compositionally biased region" description="Low complexity" evidence="1">
    <location>
        <begin position="78"/>
        <end position="90"/>
    </location>
</feature>
<accession>A0A1H8RY28</accession>
<gene>
    <name evidence="2" type="ORF">SAMN05660991_01404</name>
</gene>
<dbReference type="Proteomes" id="UP000198960">
    <property type="component" value="Unassembled WGS sequence"/>
</dbReference>
<evidence type="ECO:0000313" key="3">
    <source>
        <dbReference type="Proteomes" id="UP000198960"/>
    </source>
</evidence>
<feature type="region of interest" description="Disordered" evidence="1">
    <location>
        <begin position="31"/>
        <end position="100"/>
    </location>
</feature>
<sequence length="347" mass="34331">MLSAMDAAPALWLALGAVLLGLTGLLAAPVGRGRPRPARPVTASAAPPPRGAFPDDDLPAFRLLPPGTPGEPPPGAVPAPARARARVAPAPHDDATDGPSTGRVLAAMAVAALALVALLAGVASLDADPDPEPGGTPGGPAARTTAGPTAGNSTTSTPPRLPALPPPPTDPAPGEAGAGALAVVSVPLDAGGHAARLAFAPLVLERRAVGVTVAVPTVGVTARSDGTALAHLRLPTWNCLMPWAPVDPAAAGCSPGPVEYADLPSPALRSSAENGGLRLTGRFPTYTRPAGGPPAYTGRVYEFAVTLAADGPAAEDAWVPARGTLFLGTERAESLPDPAVSAVRRGG</sequence>
<proteinExistence type="predicted"/>